<dbReference type="EMBL" id="JACHGN010000002">
    <property type="protein sequence ID" value="MBB5131102.1"/>
    <property type="molecule type" value="Genomic_DNA"/>
</dbReference>
<dbReference type="AlphaFoldDB" id="A0A840NV40"/>
<dbReference type="InterPro" id="IPR007349">
    <property type="entry name" value="DUF418"/>
</dbReference>
<name>A0A840NV40_9ACTN</name>
<reference evidence="3 4" key="1">
    <citation type="submission" date="2020-08" db="EMBL/GenBank/DDBJ databases">
        <title>Genomic Encyclopedia of Type Strains, Phase IV (KMG-IV): sequencing the most valuable type-strain genomes for metagenomic binning, comparative biology and taxonomic classification.</title>
        <authorList>
            <person name="Goeker M."/>
        </authorList>
    </citation>
    <scope>NUCLEOTIDE SEQUENCE [LARGE SCALE GENOMIC DNA]</scope>
    <source>
        <strain evidence="3 4">DSM 45615</strain>
    </source>
</reference>
<feature type="transmembrane region" description="Helical" evidence="1">
    <location>
        <begin position="194"/>
        <end position="219"/>
    </location>
</feature>
<keyword evidence="1" id="KW-0812">Transmembrane</keyword>
<dbReference type="PANTHER" id="PTHR30590">
    <property type="entry name" value="INNER MEMBRANE PROTEIN"/>
    <property type="match status" value="1"/>
</dbReference>
<feature type="transmembrane region" description="Helical" evidence="1">
    <location>
        <begin position="51"/>
        <end position="72"/>
    </location>
</feature>
<evidence type="ECO:0000313" key="3">
    <source>
        <dbReference type="EMBL" id="MBB5131102.1"/>
    </source>
</evidence>
<feature type="transmembrane region" description="Helical" evidence="1">
    <location>
        <begin position="12"/>
        <end position="31"/>
    </location>
</feature>
<feature type="domain" description="DUF418" evidence="2">
    <location>
        <begin position="185"/>
        <end position="301"/>
    </location>
</feature>
<keyword evidence="1" id="KW-0472">Membrane</keyword>
<gene>
    <name evidence="3" type="ORF">HNP84_000808</name>
</gene>
<evidence type="ECO:0000313" key="4">
    <source>
        <dbReference type="Proteomes" id="UP000578449"/>
    </source>
</evidence>
<keyword evidence="4" id="KW-1185">Reference proteome</keyword>
<dbReference type="Pfam" id="PF04235">
    <property type="entry name" value="DUF418"/>
    <property type="match status" value="1"/>
</dbReference>
<proteinExistence type="predicted"/>
<organism evidence="3 4">
    <name type="scientific">Thermocatellispora tengchongensis</name>
    <dbReference type="NCBI Taxonomy" id="1073253"/>
    <lineage>
        <taxon>Bacteria</taxon>
        <taxon>Bacillati</taxon>
        <taxon>Actinomycetota</taxon>
        <taxon>Actinomycetes</taxon>
        <taxon>Streptosporangiales</taxon>
        <taxon>Streptosporangiaceae</taxon>
        <taxon>Thermocatellispora</taxon>
    </lineage>
</organism>
<dbReference type="InterPro" id="IPR052529">
    <property type="entry name" value="Bact_Transport_Assoc"/>
</dbReference>
<feature type="transmembrane region" description="Helical" evidence="1">
    <location>
        <begin position="239"/>
        <end position="257"/>
    </location>
</feature>
<accession>A0A840NV40</accession>
<feature type="transmembrane region" description="Helical" evidence="1">
    <location>
        <begin position="264"/>
        <end position="284"/>
    </location>
</feature>
<dbReference type="Proteomes" id="UP000578449">
    <property type="component" value="Unassembled WGS sequence"/>
</dbReference>
<evidence type="ECO:0000259" key="2">
    <source>
        <dbReference type="Pfam" id="PF04235"/>
    </source>
</evidence>
<evidence type="ECO:0000256" key="1">
    <source>
        <dbReference type="SAM" id="Phobius"/>
    </source>
</evidence>
<keyword evidence="1" id="KW-1133">Transmembrane helix</keyword>
<feature type="transmembrane region" description="Helical" evidence="1">
    <location>
        <begin position="79"/>
        <end position="97"/>
    </location>
</feature>
<sequence>MMAEKERIHELDAVRGLALCGIMVVNTWQHTRGRLGNAPHVGVDWVIESLLQARFYPIFSFLFGIGLVLFLRSADRIRLVWRLVILAGFGCLHQLLVPGGEVLLPYAVIGLVVLLPASFLPRLAVLILGVLATAFGCWKGGGYWVIPGLFLLGMAMMQYRPPREVVPPVFVASALGGGLLTWLTVYMRLNPGELWIAAVPPVAGLLDALAYATGLLLLLRTRLRRPLLAVLAPLGRMALTNYLTSTPVILAALPLLTADPTRRAGIVLSVITLAVQVLFSRWWLSRFDYGPAEWLWRRLTWNAPVPNRVEK</sequence>
<dbReference type="PANTHER" id="PTHR30590:SF3">
    <property type="entry name" value="HYPOTHETICAL MEMBRANE SPANNING PROTEIN"/>
    <property type="match status" value="1"/>
</dbReference>
<feature type="transmembrane region" description="Helical" evidence="1">
    <location>
        <begin position="103"/>
        <end position="129"/>
    </location>
</feature>
<feature type="transmembrane region" description="Helical" evidence="1">
    <location>
        <begin position="165"/>
        <end position="187"/>
    </location>
</feature>
<comment type="caution">
    <text evidence="3">The sequence shown here is derived from an EMBL/GenBank/DDBJ whole genome shotgun (WGS) entry which is preliminary data.</text>
</comment>
<protein>
    <submittedName>
        <fullName evidence="3">Putative membrane protein YeiB</fullName>
    </submittedName>
</protein>